<feature type="compositionally biased region" description="Low complexity" evidence="7">
    <location>
        <begin position="21"/>
        <end position="43"/>
    </location>
</feature>
<dbReference type="CDD" id="cd06354">
    <property type="entry name" value="PBP1_PrnA-like"/>
    <property type="match status" value="1"/>
</dbReference>
<evidence type="ECO:0000313" key="10">
    <source>
        <dbReference type="EMBL" id="SNC71361.1"/>
    </source>
</evidence>
<dbReference type="SUPFAM" id="SSF53822">
    <property type="entry name" value="Periplasmic binding protein-like I"/>
    <property type="match status" value="1"/>
</dbReference>
<keyword evidence="5" id="KW-0472">Membrane</keyword>
<gene>
    <name evidence="10" type="ORF">SAMN05445756_1448</name>
</gene>
<dbReference type="EMBL" id="FYEZ01000002">
    <property type="protein sequence ID" value="SNC71361.1"/>
    <property type="molecule type" value="Genomic_DNA"/>
</dbReference>
<evidence type="ECO:0000313" key="11">
    <source>
        <dbReference type="Proteomes" id="UP000198122"/>
    </source>
</evidence>
<dbReference type="InterPro" id="IPR028082">
    <property type="entry name" value="Peripla_BP_I"/>
</dbReference>
<keyword evidence="11" id="KW-1185">Reference proteome</keyword>
<evidence type="ECO:0000256" key="1">
    <source>
        <dbReference type="ARBA" id="ARBA00004193"/>
    </source>
</evidence>
<feature type="domain" description="ABC transporter substrate-binding protein PnrA-like" evidence="9">
    <location>
        <begin position="58"/>
        <end position="373"/>
    </location>
</feature>
<keyword evidence="6" id="KW-0449">Lipoprotein</keyword>
<dbReference type="Pfam" id="PF02608">
    <property type="entry name" value="Bmp"/>
    <property type="match status" value="1"/>
</dbReference>
<feature type="chain" id="PRO_5038436401" evidence="8">
    <location>
        <begin position="20"/>
        <end position="378"/>
    </location>
</feature>
<keyword evidence="4 8" id="KW-0732">Signal</keyword>
<protein>
    <submittedName>
        <fullName evidence="10">Nucleoside-binding protein</fullName>
    </submittedName>
</protein>
<evidence type="ECO:0000259" key="9">
    <source>
        <dbReference type="Pfam" id="PF02608"/>
    </source>
</evidence>
<dbReference type="OrthoDB" id="9784230at2"/>
<sequence length="378" mass="39508">MRVSMKVATVLAAGALTLAGCGEAPEEGGSSSKGGSQSGSGSEEAVDTEGVDADYKACMVSDSGGFNDQSFNQTSWAGMERAGEELGIDVAKVESQSDADFAPNVDSLINQQGCDLVVGVGFLLEDAIQEAAEQNPETDFALVDAALADAKGNPTEADNVRPLLFNTAEASFLAGYLSAGMSESGKVATFGGMEIPSVTVFMDGFADGVDKYNEDKDEKVKLLGWNKKSQKGSFSGDFENVSQGKTLTEQFLAQGVDVVMPVAGPVGSGAAQAVEGKEGTKLVWVDTDGYESTEYGKVILTSVMKEMDEAVFTAILEGAKGEFTNEPYVGTLENEGVSIAPFHDFEAAVPAELVEEVDALEEQIASGELKVESENTPK</sequence>
<dbReference type="AlphaFoldDB" id="A0A212TZQ1"/>
<feature type="region of interest" description="Disordered" evidence="7">
    <location>
        <begin position="21"/>
        <end position="48"/>
    </location>
</feature>
<keyword evidence="3" id="KW-1003">Cell membrane</keyword>
<evidence type="ECO:0000256" key="2">
    <source>
        <dbReference type="ARBA" id="ARBA00008610"/>
    </source>
</evidence>
<dbReference type="PANTHER" id="PTHR34296">
    <property type="entry name" value="TRANSCRIPTIONAL ACTIVATOR PROTEIN MED"/>
    <property type="match status" value="1"/>
</dbReference>
<evidence type="ECO:0000256" key="3">
    <source>
        <dbReference type="ARBA" id="ARBA00022475"/>
    </source>
</evidence>
<evidence type="ECO:0000256" key="4">
    <source>
        <dbReference type="ARBA" id="ARBA00022729"/>
    </source>
</evidence>
<comment type="subcellular location">
    <subcellularLocation>
        <location evidence="1">Cell membrane</location>
        <topology evidence="1">Lipid-anchor</topology>
    </subcellularLocation>
</comment>
<dbReference type="InterPro" id="IPR003760">
    <property type="entry name" value="PnrA-like"/>
</dbReference>
<name>A0A212TZQ1_9MICO</name>
<reference evidence="10" key="1">
    <citation type="submission" date="2017-06" db="EMBL/GenBank/DDBJ databases">
        <authorList>
            <person name="Kim H.J."/>
            <person name="Triplett B.A."/>
        </authorList>
    </citation>
    <scope>NUCLEOTIDE SEQUENCE [LARGE SCALE GENOMIC DNA]</scope>
    <source>
        <strain evidence="10">DSM 22179</strain>
    </source>
</reference>
<evidence type="ECO:0000256" key="6">
    <source>
        <dbReference type="ARBA" id="ARBA00023288"/>
    </source>
</evidence>
<dbReference type="InterPro" id="IPR050957">
    <property type="entry name" value="BMP_lipoprotein"/>
</dbReference>
<dbReference type="GO" id="GO:0005886">
    <property type="term" value="C:plasma membrane"/>
    <property type="evidence" value="ECO:0007669"/>
    <property type="project" value="UniProtKB-SubCell"/>
</dbReference>
<organism evidence="10 11">
    <name type="scientific">Kytococcus aerolatus</name>
    <dbReference type="NCBI Taxonomy" id="592308"/>
    <lineage>
        <taxon>Bacteria</taxon>
        <taxon>Bacillati</taxon>
        <taxon>Actinomycetota</taxon>
        <taxon>Actinomycetes</taxon>
        <taxon>Micrococcales</taxon>
        <taxon>Kytococcaceae</taxon>
        <taxon>Kytococcus</taxon>
    </lineage>
</organism>
<comment type="similarity">
    <text evidence="2">Belongs to the BMP lipoprotein family.</text>
</comment>
<proteinExistence type="inferred from homology"/>
<accession>A0A212TZQ1</accession>
<evidence type="ECO:0000256" key="8">
    <source>
        <dbReference type="SAM" id="SignalP"/>
    </source>
</evidence>
<dbReference type="Gene3D" id="3.40.50.2300">
    <property type="match status" value="2"/>
</dbReference>
<evidence type="ECO:0000256" key="5">
    <source>
        <dbReference type="ARBA" id="ARBA00023136"/>
    </source>
</evidence>
<dbReference type="Proteomes" id="UP000198122">
    <property type="component" value="Unassembled WGS sequence"/>
</dbReference>
<dbReference type="RefSeq" id="WP_088818420.1">
    <property type="nucleotide sequence ID" value="NZ_FYEZ01000002.1"/>
</dbReference>
<dbReference type="PANTHER" id="PTHR34296:SF2">
    <property type="entry name" value="ABC TRANSPORTER GUANOSINE-BINDING PROTEIN NUPN"/>
    <property type="match status" value="1"/>
</dbReference>
<feature type="signal peptide" evidence="8">
    <location>
        <begin position="1"/>
        <end position="19"/>
    </location>
</feature>
<dbReference type="PROSITE" id="PS51257">
    <property type="entry name" value="PROKAR_LIPOPROTEIN"/>
    <property type="match status" value="1"/>
</dbReference>
<evidence type="ECO:0000256" key="7">
    <source>
        <dbReference type="SAM" id="MobiDB-lite"/>
    </source>
</evidence>